<keyword evidence="3" id="KW-1185">Reference proteome</keyword>
<dbReference type="GeneID" id="20318635"/>
<dbReference type="Proteomes" id="UP000054324">
    <property type="component" value="Unassembled WGS sequence"/>
</dbReference>
<evidence type="ECO:0000313" key="3">
    <source>
        <dbReference type="Proteomes" id="UP000054324"/>
    </source>
</evidence>
<dbReference type="CTD" id="20318635"/>
<feature type="region of interest" description="Disordered" evidence="1">
    <location>
        <begin position="1"/>
        <end position="24"/>
    </location>
</feature>
<proteinExistence type="predicted"/>
<protein>
    <submittedName>
        <fullName evidence="2">Uncharacterized protein</fullName>
    </submittedName>
</protein>
<organism evidence="2 3">
    <name type="scientific">Opisthorchis viverrini</name>
    <name type="common">Southeast Asian liver fluke</name>
    <dbReference type="NCBI Taxonomy" id="6198"/>
    <lineage>
        <taxon>Eukaryota</taxon>
        <taxon>Metazoa</taxon>
        <taxon>Spiralia</taxon>
        <taxon>Lophotrochozoa</taxon>
        <taxon>Platyhelminthes</taxon>
        <taxon>Trematoda</taxon>
        <taxon>Digenea</taxon>
        <taxon>Opisthorchiida</taxon>
        <taxon>Opisthorchiata</taxon>
        <taxon>Opisthorchiidae</taxon>
        <taxon>Opisthorchis</taxon>
    </lineage>
</organism>
<gene>
    <name evidence="2" type="ORF">T265_04453</name>
</gene>
<name>A0A074ZSG3_OPIVI</name>
<evidence type="ECO:0000256" key="1">
    <source>
        <dbReference type="SAM" id="MobiDB-lite"/>
    </source>
</evidence>
<dbReference type="EMBL" id="KL596692">
    <property type="protein sequence ID" value="KER28762.1"/>
    <property type="molecule type" value="Genomic_DNA"/>
</dbReference>
<evidence type="ECO:0000313" key="2">
    <source>
        <dbReference type="EMBL" id="KER28762.1"/>
    </source>
</evidence>
<sequence>MLGQFTRKEQMEQPPGSRNSRAGQIASAAIRSKMSLSKEFMMDTYLRKIRRDTRARYNQRDRKYLV</sequence>
<accession>A0A074ZSG3</accession>
<dbReference type="AlphaFoldDB" id="A0A074ZSG3"/>
<reference evidence="2 3" key="1">
    <citation type="submission" date="2013-11" db="EMBL/GenBank/DDBJ databases">
        <title>Opisthorchis viverrini - life in the bile duct.</title>
        <authorList>
            <person name="Young N.D."/>
            <person name="Nagarajan N."/>
            <person name="Lin S.J."/>
            <person name="Korhonen P.K."/>
            <person name="Jex A.R."/>
            <person name="Hall R.S."/>
            <person name="Safavi-Hemami H."/>
            <person name="Kaewkong W."/>
            <person name="Bertrand D."/>
            <person name="Gao S."/>
            <person name="Seet Q."/>
            <person name="Wongkham S."/>
            <person name="Teh B.T."/>
            <person name="Wongkham C."/>
            <person name="Intapan P.M."/>
            <person name="Maleewong W."/>
            <person name="Yang X."/>
            <person name="Hu M."/>
            <person name="Wang Z."/>
            <person name="Hofmann A."/>
            <person name="Sternberg P.W."/>
            <person name="Tan P."/>
            <person name="Wang J."/>
            <person name="Gasser R.B."/>
        </authorList>
    </citation>
    <scope>NUCLEOTIDE SEQUENCE [LARGE SCALE GENOMIC DNA]</scope>
</reference>
<dbReference type="RefSeq" id="XP_009167466.1">
    <property type="nucleotide sequence ID" value="XM_009169202.1"/>
</dbReference>
<feature type="compositionally biased region" description="Basic and acidic residues" evidence="1">
    <location>
        <begin position="1"/>
        <end position="11"/>
    </location>
</feature>
<dbReference type="KEGG" id="ovi:T265_04453"/>